<keyword evidence="1" id="KW-1133">Transmembrane helix</keyword>
<organism evidence="2 3">
    <name type="scientific">Protopolystoma xenopodis</name>
    <dbReference type="NCBI Taxonomy" id="117903"/>
    <lineage>
        <taxon>Eukaryota</taxon>
        <taxon>Metazoa</taxon>
        <taxon>Spiralia</taxon>
        <taxon>Lophotrochozoa</taxon>
        <taxon>Platyhelminthes</taxon>
        <taxon>Monogenea</taxon>
        <taxon>Polyopisthocotylea</taxon>
        <taxon>Polystomatidea</taxon>
        <taxon>Polystomatidae</taxon>
        <taxon>Protopolystoma</taxon>
    </lineage>
</organism>
<proteinExistence type="predicted"/>
<comment type="caution">
    <text evidence="2">The sequence shown here is derived from an EMBL/GenBank/DDBJ whole genome shotgun (WGS) entry which is preliminary data.</text>
</comment>
<keyword evidence="1" id="KW-0812">Transmembrane</keyword>
<reference evidence="2" key="1">
    <citation type="submission" date="2018-11" db="EMBL/GenBank/DDBJ databases">
        <authorList>
            <consortium name="Pathogen Informatics"/>
        </authorList>
    </citation>
    <scope>NUCLEOTIDE SEQUENCE</scope>
</reference>
<dbReference type="AlphaFoldDB" id="A0A448XQ42"/>
<keyword evidence="3" id="KW-1185">Reference proteome</keyword>
<feature type="transmembrane region" description="Helical" evidence="1">
    <location>
        <begin position="179"/>
        <end position="204"/>
    </location>
</feature>
<accession>A0A448XQ42</accession>
<protein>
    <submittedName>
        <fullName evidence="2">Uncharacterized protein</fullName>
    </submittedName>
</protein>
<evidence type="ECO:0000256" key="1">
    <source>
        <dbReference type="SAM" id="Phobius"/>
    </source>
</evidence>
<sequence>MSLKVVKDNECSVSPAPSSPVGFITSAFQSQLSKRTQIRFRPLQQFAISPFSQLPAFETQRLCPSVRPVCLKSLLIFGWSQANCAHSSRKTDHLAPHDRICQLNAGIPSLLHGFRAIPQLHNVQFTWPGQADDSHIRSDSDNLTFASLSGPIDSLLPSSAYALPHVPSTSRHCLLPAKLILAVLSIAQTLLFLGQFACILYHFALKGLICS</sequence>
<keyword evidence="1" id="KW-0472">Membrane</keyword>
<dbReference type="Proteomes" id="UP000784294">
    <property type="component" value="Unassembled WGS sequence"/>
</dbReference>
<evidence type="ECO:0000313" key="2">
    <source>
        <dbReference type="EMBL" id="VEL42136.1"/>
    </source>
</evidence>
<evidence type="ECO:0000313" key="3">
    <source>
        <dbReference type="Proteomes" id="UP000784294"/>
    </source>
</evidence>
<dbReference type="EMBL" id="CAAALY010272766">
    <property type="protein sequence ID" value="VEL42136.1"/>
    <property type="molecule type" value="Genomic_DNA"/>
</dbReference>
<name>A0A448XQ42_9PLAT</name>
<gene>
    <name evidence="2" type="ORF">PXEA_LOCUS35576</name>
</gene>